<dbReference type="GO" id="GO:0005777">
    <property type="term" value="C:peroxisome"/>
    <property type="evidence" value="ECO:0007669"/>
    <property type="project" value="TreeGrafter"/>
</dbReference>
<dbReference type="AlphaFoldDB" id="A0AAD1XAN6"/>
<dbReference type="Pfam" id="PF00205">
    <property type="entry name" value="TPP_enzyme_M"/>
    <property type="match status" value="1"/>
</dbReference>
<dbReference type="InterPro" id="IPR011766">
    <property type="entry name" value="TPP_enzyme_TPP-bd"/>
</dbReference>
<dbReference type="PANTHER" id="PTHR43710">
    <property type="entry name" value="2-HYDROXYACYL-COA LYASE"/>
    <property type="match status" value="1"/>
</dbReference>
<comment type="similarity">
    <text evidence="2 10">Belongs to the TPP enzyme family.</text>
</comment>
<keyword evidence="15" id="KW-1185">Reference proteome</keyword>
<evidence type="ECO:0000259" key="12">
    <source>
        <dbReference type="Pfam" id="PF02775"/>
    </source>
</evidence>
<dbReference type="Gene3D" id="3.40.50.970">
    <property type="match status" value="2"/>
</dbReference>
<dbReference type="CDD" id="cd02004">
    <property type="entry name" value="TPP_BZL_OCoD_HPCL"/>
    <property type="match status" value="1"/>
</dbReference>
<evidence type="ECO:0000256" key="7">
    <source>
        <dbReference type="ARBA" id="ARBA00044451"/>
    </source>
</evidence>
<organism evidence="14 15">
    <name type="scientific">Euplotes crassus</name>
    <dbReference type="NCBI Taxonomy" id="5936"/>
    <lineage>
        <taxon>Eukaryota</taxon>
        <taxon>Sar</taxon>
        <taxon>Alveolata</taxon>
        <taxon>Ciliophora</taxon>
        <taxon>Intramacronucleata</taxon>
        <taxon>Spirotrichea</taxon>
        <taxon>Hypotrichia</taxon>
        <taxon>Euplotida</taxon>
        <taxon>Euplotidae</taxon>
        <taxon>Moneuplotes</taxon>
    </lineage>
</organism>
<name>A0AAD1XAN6_EUPCR</name>
<dbReference type="EC" id="4.1.2.63" evidence="9"/>
<dbReference type="Pfam" id="PF02776">
    <property type="entry name" value="TPP_enzyme_N"/>
    <property type="match status" value="1"/>
</dbReference>
<dbReference type="Pfam" id="PF02775">
    <property type="entry name" value="TPP_enzyme_C"/>
    <property type="match status" value="1"/>
</dbReference>
<evidence type="ECO:0000313" key="15">
    <source>
        <dbReference type="Proteomes" id="UP001295684"/>
    </source>
</evidence>
<evidence type="ECO:0000256" key="2">
    <source>
        <dbReference type="ARBA" id="ARBA00007812"/>
    </source>
</evidence>
<comment type="cofactor">
    <cofactor evidence="1">
        <name>thiamine diphosphate</name>
        <dbReference type="ChEBI" id="CHEBI:58937"/>
    </cofactor>
</comment>
<dbReference type="InterPro" id="IPR029035">
    <property type="entry name" value="DHS-like_NAD/FAD-binding_dom"/>
</dbReference>
<feature type="domain" description="Thiamine pyrophosphate enzyme TPP-binding" evidence="12">
    <location>
        <begin position="388"/>
        <end position="536"/>
    </location>
</feature>
<dbReference type="GO" id="GO:0106359">
    <property type="term" value="F:2-hydroxyacyl-CoA lyase activity"/>
    <property type="evidence" value="ECO:0007669"/>
    <property type="project" value="UniProtKB-EC"/>
</dbReference>
<gene>
    <name evidence="14" type="ORF">ECRASSUSDP1_LOCUS5256</name>
</gene>
<feature type="domain" description="Thiamine pyrophosphate enzyme central" evidence="11">
    <location>
        <begin position="192"/>
        <end position="321"/>
    </location>
</feature>
<dbReference type="InterPro" id="IPR029061">
    <property type="entry name" value="THDP-binding"/>
</dbReference>
<evidence type="ECO:0000256" key="3">
    <source>
        <dbReference type="ARBA" id="ARBA00022723"/>
    </source>
</evidence>
<keyword evidence="3" id="KW-0479">Metal-binding</keyword>
<evidence type="ECO:0000313" key="14">
    <source>
        <dbReference type="EMBL" id="CAI2363916.1"/>
    </source>
</evidence>
<proteinExistence type="inferred from homology"/>
<evidence type="ECO:0000256" key="9">
    <source>
        <dbReference type="ARBA" id="ARBA00044518"/>
    </source>
</evidence>
<keyword evidence="5 10" id="KW-0786">Thiamine pyrophosphate</keyword>
<feature type="domain" description="Thiamine pyrophosphate enzyme N-terminal TPP-binding" evidence="13">
    <location>
        <begin position="4"/>
        <end position="117"/>
    </location>
</feature>
<dbReference type="PANTHER" id="PTHR43710:SF2">
    <property type="entry name" value="2-HYDROXYACYL-COA LYASE 1"/>
    <property type="match status" value="1"/>
</dbReference>
<dbReference type="Proteomes" id="UP001295684">
    <property type="component" value="Unassembled WGS sequence"/>
</dbReference>
<dbReference type="InterPro" id="IPR012000">
    <property type="entry name" value="Thiamin_PyroP_enz_cen_dom"/>
</dbReference>
<accession>A0AAD1XAN6</accession>
<dbReference type="CDD" id="cd07035">
    <property type="entry name" value="TPP_PYR_POX_like"/>
    <property type="match status" value="1"/>
</dbReference>
<dbReference type="EMBL" id="CAMPGE010005070">
    <property type="protein sequence ID" value="CAI2363916.1"/>
    <property type="molecule type" value="Genomic_DNA"/>
</dbReference>
<dbReference type="GO" id="GO:0001561">
    <property type="term" value="P:fatty acid alpha-oxidation"/>
    <property type="evidence" value="ECO:0007669"/>
    <property type="project" value="TreeGrafter"/>
</dbReference>
<dbReference type="GO" id="GO:0030976">
    <property type="term" value="F:thiamine pyrophosphate binding"/>
    <property type="evidence" value="ECO:0007669"/>
    <property type="project" value="InterPro"/>
</dbReference>
<evidence type="ECO:0000256" key="5">
    <source>
        <dbReference type="ARBA" id="ARBA00023052"/>
    </source>
</evidence>
<keyword evidence="4" id="KW-0460">Magnesium</keyword>
<sequence length="562" mass="62018">MDLTGATIVAKALKQQGTQRCYGICGIPVIDLGYCIQGEGIEYYGFRNEQAASYAAGADGFMSKRPGICMSVSGPGMTNCISGLANAWANKWPMILIGGAHDTNQDGTGGFQECDQLVASLPFVKYYVKVSSVERIPFYIAKAFRESMYGTPGPVYLDFPGDILVKKANEDSIKWFDYVEDIPKTLADPTCISKAFDVLKNAKNPLVIVGKGVAYADASDEMREFIEETKLPFLPTPMAKGTLPDDHPQFVGSARSLALKDADVVVLACARLNWILHFGLSPRFRKDVKIIQIENDAKEIHQNVKSEVVLYGDAKCILNQLNEHNSSTAKYTYESDSEWWGRLNDKVESNKKVSEAMYNDKTLPMSYYNSMFVIQNMIPKDCILVSEGSNTMDIGRTILENYHPKHRLDAGTFGTMGVGLGFSIAAQAVHKDKRVVLVIGDSAFGFSGMELETMCRYKMPITVIIINNNGIFTGVEEIEKDENALSIPITALQPDSKYEMMAEAFGGVGHSAKTPEEIAEALKISLKSDQLHLINVAIDPYGSKKPQEFAWLTKEEDKKAKI</sequence>
<dbReference type="SUPFAM" id="SSF52467">
    <property type="entry name" value="DHS-like NAD/FAD-binding domain"/>
    <property type="match status" value="1"/>
</dbReference>
<reference evidence="14" key="1">
    <citation type="submission" date="2023-07" db="EMBL/GenBank/DDBJ databases">
        <authorList>
            <consortium name="AG Swart"/>
            <person name="Singh M."/>
            <person name="Singh A."/>
            <person name="Seah K."/>
            <person name="Emmerich C."/>
        </authorList>
    </citation>
    <scope>NUCLEOTIDE SEQUENCE</scope>
    <source>
        <strain evidence="14">DP1</strain>
    </source>
</reference>
<evidence type="ECO:0000256" key="1">
    <source>
        <dbReference type="ARBA" id="ARBA00001964"/>
    </source>
</evidence>
<comment type="caution">
    <text evidence="14">The sequence shown here is derived from an EMBL/GenBank/DDBJ whole genome shotgun (WGS) entry which is preliminary data.</text>
</comment>
<dbReference type="Gene3D" id="3.40.50.1220">
    <property type="entry name" value="TPP-binding domain"/>
    <property type="match status" value="1"/>
</dbReference>
<evidence type="ECO:0000256" key="4">
    <source>
        <dbReference type="ARBA" id="ARBA00022842"/>
    </source>
</evidence>
<evidence type="ECO:0000256" key="8">
    <source>
        <dbReference type="ARBA" id="ARBA00044454"/>
    </source>
</evidence>
<dbReference type="GO" id="GO:0000287">
    <property type="term" value="F:magnesium ion binding"/>
    <property type="evidence" value="ECO:0007669"/>
    <property type="project" value="InterPro"/>
</dbReference>
<dbReference type="SUPFAM" id="SSF52518">
    <property type="entry name" value="Thiamin diphosphate-binding fold (THDP-binding)"/>
    <property type="match status" value="2"/>
</dbReference>
<dbReference type="FunFam" id="3.40.50.1220:FF:000006">
    <property type="entry name" value="2-hydroxyacyl-CoA lyase 1"/>
    <property type="match status" value="1"/>
</dbReference>
<protein>
    <recommendedName>
        <fullName evidence="9">2-hydroxyacyl-CoA lyase</fullName>
        <ecNumber evidence="9">4.1.2.63</ecNumber>
    </recommendedName>
</protein>
<keyword evidence="6" id="KW-0456">Lyase</keyword>
<evidence type="ECO:0000259" key="13">
    <source>
        <dbReference type="Pfam" id="PF02776"/>
    </source>
</evidence>
<evidence type="ECO:0000259" key="11">
    <source>
        <dbReference type="Pfam" id="PF00205"/>
    </source>
</evidence>
<dbReference type="InterPro" id="IPR012001">
    <property type="entry name" value="Thiamin_PyroP_enz_TPP-bd_dom"/>
</dbReference>
<evidence type="ECO:0000256" key="6">
    <source>
        <dbReference type="ARBA" id="ARBA00023239"/>
    </source>
</evidence>
<dbReference type="NCBIfam" id="NF006721">
    <property type="entry name" value="PRK09259.1"/>
    <property type="match status" value="1"/>
</dbReference>
<dbReference type="InterPro" id="IPR045025">
    <property type="entry name" value="HACL1-like"/>
</dbReference>
<comment type="catalytic activity">
    <reaction evidence="8">
        <text>an (R)-2-hydroxy-long-chain-fatty acyl-CoA = a long-chain fatty aldehyde + formyl-CoA</text>
        <dbReference type="Rhea" id="RHEA:67444"/>
        <dbReference type="ChEBI" id="CHEBI:17176"/>
        <dbReference type="ChEBI" id="CHEBI:57376"/>
        <dbReference type="ChEBI" id="CHEBI:170012"/>
        <dbReference type="EC" id="4.1.2.63"/>
    </reaction>
    <physiologicalReaction direction="left-to-right" evidence="8">
        <dbReference type="Rhea" id="RHEA:67445"/>
    </physiologicalReaction>
</comment>
<evidence type="ECO:0000256" key="10">
    <source>
        <dbReference type="RuleBase" id="RU362132"/>
    </source>
</evidence>
<comment type="catalytic activity">
    <reaction evidence="7">
        <text>a 2-hydroxy-3-methyl fatty acyl-CoA = a 2-methyl-branched fatty aldehyde + formyl-CoA</text>
        <dbReference type="Rhea" id="RHEA:25375"/>
        <dbReference type="ChEBI" id="CHEBI:49188"/>
        <dbReference type="ChEBI" id="CHEBI:57376"/>
        <dbReference type="ChEBI" id="CHEBI:58783"/>
        <dbReference type="EC" id="4.1.2.63"/>
    </reaction>
    <physiologicalReaction direction="left-to-right" evidence="7">
        <dbReference type="Rhea" id="RHEA:25376"/>
    </physiologicalReaction>
</comment>